<dbReference type="PANTHER" id="PTHR33692">
    <property type="entry name" value="RIBOSOME MATURATION FACTOR RIMM"/>
    <property type="match status" value="1"/>
</dbReference>
<dbReference type="HAMAP" id="MF_00014">
    <property type="entry name" value="Ribosome_mat_RimM"/>
    <property type="match status" value="1"/>
</dbReference>
<protein>
    <recommendedName>
        <fullName evidence="5">Ribosome maturation factor RimM</fullName>
    </recommendedName>
</protein>
<dbReference type="EMBL" id="JACYTR010000018">
    <property type="protein sequence ID" value="MBD8526188.1"/>
    <property type="molecule type" value="Genomic_DNA"/>
</dbReference>
<keyword evidence="9" id="KW-1185">Reference proteome</keyword>
<accession>A0AAW3ZJC0</accession>
<dbReference type="Gene3D" id="2.30.30.240">
    <property type="entry name" value="PRC-barrel domain"/>
    <property type="match status" value="1"/>
</dbReference>
<feature type="domain" description="RimM N-terminal" evidence="6">
    <location>
        <begin position="8"/>
        <end position="87"/>
    </location>
</feature>
<evidence type="ECO:0000256" key="3">
    <source>
        <dbReference type="ARBA" id="ARBA00022552"/>
    </source>
</evidence>
<dbReference type="GO" id="GO:0043022">
    <property type="term" value="F:ribosome binding"/>
    <property type="evidence" value="ECO:0007669"/>
    <property type="project" value="InterPro"/>
</dbReference>
<dbReference type="GO" id="GO:0005737">
    <property type="term" value="C:cytoplasm"/>
    <property type="evidence" value="ECO:0007669"/>
    <property type="project" value="UniProtKB-SubCell"/>
</dbReference>
<feature type="domain" description="Ribosome maturation factor RimM PRC barrel" evidence="7">
    <location>
        <begin position="100"/>
        <end position="164"/>
    </location>
</feature>
<name>A0AAW3ZJC0_9GAMM</name>
<comment type="subcellular location">
    <subcellularLocation>
        <location evidence="5">Cytoplasm</location>
    </subcellularLocation>
</comment>
<keyword evidence="1 5" id="KW-0963">Cytoplasm</keyword>
<dbReference type="Gene3D" id="2.40.30.60">
    <property type="entry name" value="RimM"/>
    <property type="match status" value="1"/>
</dbReference>
<organism evidence="8 9">
    <name type="scientific">Pseudomarimonas arenosa</name>
    <dbReference type="NCBI Taxonomy" id="2774145"/>
    <lineage>
        <taxon>Bacteria</taxon>
        <taxon>Pseudomonadati</taxon>
        <taxon>Pseudomonadota</taxon>
        <taxon>Gammaproteobacteria</taxon>
        <taxon>Lysobacterales</taxon>
        <taxon>Lysobacteraceae</taxon>
        <taxon>Pseudomarimonas</taxon>
    </lineage>
</organism>
<dbReference type="NCBIfam" id="TIGR02273">
    <property type="entry name" value="16S_RimM"/>
    <property type="match status" value="1"/>
</dbReference>
<gene>
    <name evidence="5 8" type="primary">rimM</name>
    <name evidence="8" type="ORF">IFO71_10610</name>
</gene>
<keyword evidence="3 5" id="KW-0698">rRNA processing</keyword>
<dbReference type="Proteomes" id="UP000613768">
    <property type="component" value="Unassembled WGS sequence"/>
</dbReference>
<comment type="function">
    <text evidence="5">An accessory protein needed during the final step in the assembly of 30S ribosomal subunit, possibly for assembly of the head region. Essential for efficient processing of 16S rRNA. May be needed both before and after RbfA during the maturation of 16S rRNA. It has affinity for free ribosomal 30S subunits but not for 70S ribosomes.</text>
</comment>
<keyword evidence="4 5" id="KW-0143">Chaperone</keyword>
<evidence type="ECO:0000313" key="8">
    <source>
        <dbReference type="EMBL" id="MBD8526188.1"/>
    </source>
</evidence>
<comment type="subunit">
    <text evidence="5">Binds ribosomal protein uS19.</text>
</comment>
<dbReference type="InterPro" id="IPR011033">
    <property type="entry name" value="PRC_barrel-like_sf"/>
</dbReference>
<dbReference type="SUPFAM" id="SSF50447">
    <property type="entry name" value="Translation proteins"/>
    <property type="match status" value="1"/>
</dbReference>
<reference evidence="8 9" key="1">
    <citation type="submission" date="2020-09" db="EMBL/GenBank/DDBJ databases">
        <title>Pseudoxanthomonas sp. CAU 1598 isolated from sand of Yaerae Beach.</title>
        <authorList>
            <person name="Kim W."/>
        </authorList>
    </citation>
    <scope>NUCLEOTIDE SEQUENCE [LARGE SCALE GENOMIC DNA]</scope>
    <source>
        <strain evidence="8 9">CAU 1598</strain>
    </source>
</reference>
<dbReference type="GO" id="GO:0006364">
    <property type="term" value="P:rRNA processing"/>
    <property type="evidence" value="ECO:0007669"/>
    <property type="project" value="UniProtKB-UniRule"/>
</dbReference>
<dbReference type="RefSeq" id="WP_192029609.1">
    <property type="nucleotide sequence ID" value="NZ_JACYTR010000018.1"/>
</dbReference>
<dbReference type="SUPFAM" id="SSF50346">
    <property type="entry name" value="PRC-barrel domain"/>
    <property type="match status" value="1"/>
</dbReference>
<dbReference type="GO" id="GO:0005840">
    <property type="term" value="C:ribosome"/>
    <property type="evidence" value="ECO:0007669"/>
    <property type="project" value="InterPro"/>
</dbReference>
<dbReference type="InterPro" id="IPR036976">
    <property type="entry name" value="RimM_N_sf"/>
</dbReference>
<dbReference type="InterPro" id="IPR011961">
    <property type="entry name" value="RimM"/>
</dbReference>
<evidence type="ECO:0000259" key="7">
    <source>
        <dbReference type="Pfam" id="PF24986"/>
    </source>
</evidence>
<dbReference type="AlphaFoldDB" id="A0AAW3ZJC0"/>
<evidence type="ECO:0000256" key="4">
    <source>
        <dbReference type="ARBA" id="ARBA00023186"/>
    </source>
</evidence>
<sequence>MTDRRVLVAEVVGAFGVRGELKLRTHTETPMAVARYRPWYLIHRGVVQIVEKPSCRETEKGVLARLADIESRDQAEALVGAEIWVDRGALPELPAGEFYWVDLEGLQVETVAGQPLGKVSHLLSTGANDVVVVQGERERLIPYLRPDVITDIDLSAGRMVVDWDPDF</sequence>
<dbReference type="Pfam" id="PF01782">
    <property type="entry name" value="RimM"/>
    <property type="match status" value="1"/>
</dbReference>
<proteinExistence type="inferred from homology"/>
<comment type="similarity">
    <text evidence="5">Belongs to the RimM family.</text>
</comment>
<dbReference type="PANTHER" id="PTHR33692:SF1">
    <property type="entry name" value="RIBOSOME MATURATION FACTOR RIMM"/>
    <property type="match status" value="1"/>
</dbReference>
<evidence type="ECO:0000256" key="1">
    <source>
        <dbReference type="ARBA" id="ARBA00022490"/>
    </source>
</evidence>
<evidence type="ECO:0000259" key="6">
    <source>
        <dbReference type="Pfam" id="PF01782"/>
    </source>
</evidence>
<dbReference type="InterPro" id="IPR002676">
    <property type="entry name" value="RimM_N"/>
</dbReference>
<dbReference type="Pfam" id="PF24986">
    <property type="entry name" value="PRC_RimM"/>
    <property type="match status" value="1"/>
</dbReference>
<keyword evidence="2 5" id="KW-0690">Ribosome biogenesis</keyword>
<evidence type="ECO:0000313" key="9">
    <source>
        <dbReference type="Proteomes" id="UP000613768"/>
    </source>
</evidence>
<evidence type="ECO:0000256" key="5">
    <source>
        <dbReference type="HAMAP-Rule" id="MF_00014"/>
    </source>
</evidence>
<comment type="domain">
    <text evidence="5">The PRC barrel domain binds ribosomal protein uS19.</text>
</comment>
<dbReference type="InterPro" id="IPR009000">
    <property type="entry name" value="Transl_B-barrel_sf"/>
</dbReference>
<dbReference type="GO" id="GO:0042274">
    <property type="term" value="P:ribosomal small subunit biogenesis"/>
    <property type="evidence" value="ECO:0007669"/>
    <property type="project" value="UniProtKB-UniRule"/>
</dbReference>
<comment type="caution">
    <text evidence="8">The sequence shown here is derived from an EMBL/GenBank/DDBJ whole genome shotgun (WGS) entry which is preliminary data.</text>
</comment>
<evidence type="ECO:0000256" key="2">
    <source>
        <dbReference type="ARBA" id="ARBA00022517"/>
    </source>
</evidence>
<dbReference type="InterPro" id="IPR056792">
    <property type="entry name" value="PRC_RimM"/>
</dbReference>